<gene>
    <name evidence="2" type="ORF">PECUL_23A001554</name>
</gene>
<sequence length="129" mass="14524">MIQTASQHQADITDSLVHLEVRLDAAFKKFNLMERMKRVPPAMPPQVSKQTLGEKRQEGSPKGNPTIQKARHSTLSPPGPRATWGIPPKHRCRSEQHAEANVVKPPATFQLGRIWTQRGPTFVATWCRL</sequence>
<reference evidence="2" key="1">
    <citation type="submission" date="2022-03" db="EMBL/GenBank/DDBJ databases">
        <authorList>
            <person name="Alioto T."/>
            <person name="Alioto T."/>
            <person name="Gomez Garrido J."/>
        </authorList>
    </citation>
    <scope>NUCLEOTIDE SEQUENCE</scope>
</reference>
<dbReference type="EMBL" id="OW240915">
    <property type="protein sequence ID" value="CAH2283092.1"/>
    <property type="molecule type" value="Genomic_DNA"/>
</dbReference>
<dbReference type="AlphaFoldDB" id="A0AAD1W3E5"/>
<accession>A0AAD1W3E5</accession>
<proteinExistence type="predicted"/>
<dbReference type="Proteomes" id="UP001295444">
    <property type="component" value="Chromosome 04"/>
</dbReference>
<evidence type="ECO:0000256" key="1">
    <source>
        <dbReference type="SAM" id="MobiDB-lite"/>
    </source>
</evidence>
<keyword evidence="3" id="KW-1185">Reference proteome</keyword>
<feature type="region of interest" description="Disordered" evidence="1">
    <location>
        <begin position="37"/>
        <end position="99"/>
    </location>
</feature>
<protein>
    <submittedName>
        <fullName evidence="2">Uncharacterized protein</fullName>
    </submittedName>
</protein>
<evidence type="ECO:0000313" key="3">
    <source>
        <dbReference type="Proteomes" id="UP001295444"/>
    </source>
</evidence>
<organism evidence="2 3">
    <name type="scientific">Pelobates cultripes</name>
    <name type="common">Western spadefoot toad</name>
    <dbReference type="NCBI Taxonomy" id="61616"/>
    <lineage>
        <taxon>Eukaryota</taxon>
        <taxon>Metazoa</taxon>
        <taxon>Chordata</taxon>
        <taxon>Craniata</taxon>
        <taxon>Vertebrata</taxon>
        <taxon>Euteleostomi</taxon>
        <taxon>Amphibia</taxon>
        <taxon>Batrachia</taxon>
        <taxon>Anura</taxon>
        <taxon>Pelobatoidea</taxon>
        <taxon>Pelobatidae</taxon>
        <taxon>Pelobates</taxon>
    </lineage>
</organism>
<name>A0AAD1W3E5_PELCU</name>
<evidence type="ECO:0000313" key="2">
    <source>
        <dbReference type="EMBL" id="CAH2283092.1"/>
    </source>
</evidence>